<evidence type="ECO:0000313" key="1">
    <source>
        <dbReference type="EMBL" id="QDV50328.1"/>
    </source>
</evidence>
<protein>
    <submittedName>
        <fullName evidence="1">Uncharacterized protein</fullName>
    </submittedName>
</protein>
<reference evidence="1 2" key="1">
    <citation type="submission" date="2019-03" db="EMBL/GenBank/DDBJ databases">
        <title>Deep-cultivation of Planctomycetes and their phenomic and genomic characterization uncovers novel biology.</title>
        <authorList>
            <person name="Wiegand S."/>
            <person name="Jogler M."/>
            <person name="Boedeker C."/>
            <person name="Pinto D."/>
            <person name="Vollmers J."/>
            <person name="Rivas-Marin E."/>
            <person name="Kohn T."/>
            <person name="Peeters S.H."/>
            <person name="Heuer A."/>
            <person name="Rast P."/>
            <person name="Oberbeckmann S."/>
            <person name="Bunk B."/>
            <person name="Jeske O."/>
            <person name="Meyerdierks A."/>
            <person name="Storesund J.E."/>
            <person name="Kallscheuer N."/>
            <person name="Luecker S."/>
            <person name="Lage O.M."/>
            <person name="Pohl T."/>
            <person name="Merkel B.J."/>
            <person name="Hornburger P."/>
            <person name="Mueller R.-W."/>
            <person name="Bruemmer F."/>
            <person name="Labrenz M."/>
            <person name="Spormann A.M."/>
            <person name="Op den Camp H."/>
            <person name="Overmann J."/>
            <person name="Amann R."/>
            <person name="Jetten M.S.M."/>
            <person name="Mascher T."/>
            <person name="Medema M.H."/>
            <person name="Devos D.P."/>
            <person name="Kaster A.-K."/>
            <person name="Ovreas L."/>
            <person name="Rohde M."/>
            <person name="Galperin M.Y."/>
            <person name="Jogler C."/>
        </authorList>
    </citation>
    <scope>NUCLEOTIDE SEQUENCE [LARGE SCALE GENOMIC DNA]</scope>
    <source>
        <strain evidence="1 2">Enr17</strain>
    </source>
</reference>
<proteinExistence type="predicted"/>
<dbReference type="Proteomes" id="UP000318313">
    <property type="component" value="Chromosome"/>
</dbReference>
<dbReference type="KEGG" id="gfm:Enr17x_23660"/>
<dbReference type="EMBL" id="CP037452">
    <property type="protein sequence ID" value="QDV50328.1"/>
    <property type="molecule type" value="Genomic_DNA"/>
</dbReference>
<organism evidence="1 2">
    <name type="scientific">Gimesia fumaroli</name>
    <dbReference type="NCBI Taxonomy" id="2527976"/>
    <lineage>
        <taxon>Bacteria</taxon>
        <taxon>Pseudomonadati</taxon>
        <taxon>Planctomycetota</taxon>
        <taxon>Planctomycetia</taxon>
        <taxon>Planctomycetales</taxon>
        <taxon>Planctomycetaceae</taxon>
        <taxon>Gimesia</taxon>
    </lineage>
</organism>
<evidence type="ECO:0000313" key="2">
    <source>
        <dbReference type="Proteomes" id="UP000318313"/>
    </source>
</evidence>
<gene>
    <name evidence="1" type="ORF">Enr17x_23660</name>
</gene>
<sequence>MGLPAVLTCYVKNLPNVHTGPFASINQVQTRQAGRHIGLPLHFYKPLASKTETNSPRQAARGQYHLLIVPGYSPSAGGQLWFAASEKQSPLSLL</sequence>
<dbReference type="AlphaFoldDB" id="A0A518IB47"/>
<accession>A0A518IB47</accession>
<name>A0A518IB47_9PLAN</name>
<keyword evidence="2" id="KW-1185">Reference proteome</keyword>